<evidence type="ECO:0000256" key="3">
    <source>
        <dbReference type="ARBA" id="ARBA00022679"/>
    </source>
</evidence>
<evidence type="ECO:0000259" key="5">
    <source>
        <dbReference type="Pfam" id="PF21036"/>
    </source>
</evidence>
<gene>
    <name evidence="6" type="ORF">SAMN05421504_1011282</name>
</gene>
<reference evidence="6 7" key="1">
    <citation type="submission" date="2016-10" db="EMBL/GenBank/DDBJ databases">
        <authorList>
            <person name="de Groot N.N."/>
        </authorList>
    </citation>
    <scope>NUCLEOTIDE SEQUENCE [LARGE SCALE GENOMIC DNA]</scope>
    <source>
        <strain evidence="6 7">CPCC 202699</strain>
    </source>
</reference>
<evidence type="ECO:0000313" key="7">
    <source>
        <dbReference type="Proteomes" id="UP000199515"/>
    </source>
</evidence>
<protein>
    <submittedName>
        <fullName evidence="6">Glycosyltransferase</fullName>
    </submittedName>
</protein>
<dbReference type="PANTHER" id="PTHR48050">
    <property type="entry name" value="STEROL 3-BETA-GLUCOSYLTRANSFERASE"/>
    <property type="match status" value="1"/>
</dbReference>
<comment type="similarity">
    <text evidence="1">Belongs to the glycosyltransferase 28 family.</text>
</comment>
<dbReference type="RefSeq" id="WP_091287561.1">
    <property type="nucleotide sequence ID" value="NZ_FNON01000001.1"/>
</dbReference>
<dbReference type="InterPro" id="IPR002213">
    <property type="entry name" value="UDP_glucos_trans"/>
</dbReference>
<keyword evidence="2" id="KW-0328">Glycosyltransferase</keyword>
<keyword evidence="7" id="KW-1185">Reference proteome</keyword>
<evidence type="ECO:0000256" key="2">
    <source>
        <dbReference type="ARBA" id="ARBA00022676"/>
    </source>
</evidence>
<dbReference type="CDD" id="cd03784">
    <property type="entry name" value="GT1_Gtf-like"/>
    <property type="match status" value="1"/>
</dbReference>
<feature type="domain" description="Erythromycin biosynthesis protein CIII-like N-terminal" evidence="5">
    <location>
        <begin position="22"/>
        <end position="221"/>
    </location>
</feature>
<dbReference type="InterPro" id="IPR010610">
    <property type="entry name" value="EryCIII-like_C"/>
</dbReference>
<dbReference type="SUPFAM" id="SSF53756">
    <property type="entry name" value="UDP-Glycosyltransferase/glycogen phosphorylase"/>
    <property type="match status" value="1"/>
</dbReference>
<dbReference type="PANTHER" id="PTHR48050:SF13">
    <property type="entry name" value="STEROL 3-BETA-GLUCOSYLTRANSFERASE UGT80A2"/>
    <property type="match status" value="1"/>
</dbReference>
<dbReference type="GO" id="GO:0017000">
    <property type="term" value="P:antibiotic biosynthetic process"/>
    <property type="evidence" value="ECO:0007669"/>
    <property type="project" value="UniProtKB-ARBA"/>
</dbReference>
<dbReference type="Proteomes" id="UP000199515">
    <property type="component" value="Unassembled WGS sequence"/>
</dbReference>
<evidence type="ECO:0000259" key="4">
    <source>
        <dbReference type="Pfam" id="PF06722"/>
    </source>
</evidence>
<dbReference type="Gene3D" id="3.40.50.2000">
    <property type="entry name" value="Glycogen Phosphorylase B"/>
    <property type="match status" value="2"/>
</dbReference>
<sequence>MRVMFLSTPVEAHVAPMLSLAWAARAAGHEVVFAGSPNVADVATGAGLCAEVIGDRFHTLDMLRFGLTEGHRPIHLFDKTVENSRGLSIWHIHAAYHLTRHLDFARAWRPDLIVSEQLELTGCVIGAVLGVPAIQHRWGIDALSAVVREMGGGVLGMLCRRLGLDGFPEPAEWLDPTPPKLQVPGIAAAEPLRYLPVNGAGSVPPWLHDRRADKRVCVSLGGVTVQLNGLPLFRTIIDAFDGLDDVEALVTLEPEHAAKLGPLPRNVRVVEPTPLNLFLGTCDAVVHHSGSASLMTATSFGLPQLALPQLVDQFEVADRLRATGAGLVLDEAADQDDVKTVRHALDELLAEPRFTEAAAGLAADMAAAPSPAEVVTRLEALACAPAA</sequence>
<dbReference type="GO" id="GO:0008194">
    <property type="term" value="F:UDP-glycosyltransferase activity"/>
    <property type="evidence" value="ECO:0007669"/>
    <property type="project" value="InterPro"/>
</dbReference>
<dbReference type="GO" id="GO:0016758">
    <property type="term" value="F:hexosyltransferase activity"/>
    <property type="evidence" value="ECO:0007669"/>
    <property type="project" value="UniProtKB-ARBA"/>
</dbReference>
<dbReference type="STRING" id="589385.SAMN05421504_1011282"/>
<feature type="domain" description="Erythromycin biosynthesis protein CIII-like C-terminal" evidence="4">
    <location>
        <begin position="245"/>
        <end position="381"/>
    </location>
</feature>
<evidence type="ECO:0000256" key="1">
    <source>
        <dbReference type="ARBA" id="ARBA00006962"/>
    </source>
</evidence>
<name>A0A1H2VNB2_9PSEU</name>
<proteinExistence type="inferred from homology"/>
<dbReference type="Pfam" id="PF21036">
    <property type="entry name" value="EryCIII-like_N"/>
    <property type="match status" value="1"/>
</dbReference>
<dbReference type="OrthoDB" id="5488434at2"/>
<keyword evidence="3 6" id="KW-0808">Transferase</keyword>
<accession>A0A1H2VNB2</accession>
<dbReference type="InterPro" id="IPR048284">
    <property type="entry name" value="EryCIII-like_N"/>
</dbReference>
<dbReference type="AlphaFoldDB" id="A0A1H2VNB2"/>
<evidence type="ECO:0000313" key="6">
    <source>
        <dbReference type="EMBL" id="SDW69823.1"/>
    </source>
</evidence>
<dbReference type="Pfam" id="PF06722">
    <property type="entry name" value="EryCIII-like_C"/>
    <property type="match status" value="1"/>
</dbReference>
<dbReference type="EMBL" id="FNON01000001">
    <property type="protein sequence ID" value="SDW69823.1"/>
    <property type="molecule type" value="Genomic_DNA"/>
</dbReference>
<dbReference type="InterPro" id="IPR050426">
    <property type="entry name" value="Glycosyltransferase_28"/>
</dbReference>
<organism evidence="6 7">
    <name type="scientific">Amycolatopsis xylanica</name>
    <dbReference type="NCBI Taxonomy" id="589385"/>
    <lineage>
        <taxon>Bacteria</taxon>
        <taxon>Bacillati</taxon>
        <taxon>Actinomycetota</taxon>
        <taxon>Actinomycetes</taxon>
        <taxon>Pseudonocardiales</taxon>
        <taxon>Pseudonocardiaceae</taxon>
        <taxon>Amycolatopsis</taxon>
    </lineage>
</organism>